<evidence type="ECO:0008006" key="3">
    <source>
        <dbReference type="Google" id="ProtNLM"/>
    </source>
</evidence>
<dbReference type="Proteomes" id="UP001501788">
    <property type="component" value="Unassembled WGS sequence"/>
</dbReference>
<dbReference type="EMBL" id="BAABEX010000028">
    <property type="protein sequence ID" value="GAA4427259.1"/>
    <property type="molecule type" value="Genomic_DNA"/>
</dbReference>
<name>A0ABP8LE54_9BURK</name>
<protein>
    <recommendedName>
        <fullName evidence="3">DUF3455 domain-containing protein</fullName>
    </recommendedName>
</protein>
<reference evidence="2" key="1">
    <citation type="journal article" date="2019" name="Int. J. Syst. Evol. Microbiol.">
        <title>The Global Catalogue of Microorganisms (GCM) 10K type strain sequencing project: providing services to taxonomists for standard genome sequencing and annotation.</title>
        <authorList>
            <consortium name="The Broad Institute Genomics Platform"/>
            <consortium name="The Broad Institute Genome Sequencing Center for Infectious Disease"/>
            <person name="Wu L."/>
            <person name="Ma J."/>
        </authorList>
    </citation>
    <scope>NUCLEOTIDE SEQUENCE [LARGE SCALE GENOMIC DNA]</scope>
    <source>
        <strain evidence="2">JCM 31890</strain>
    </source>
</reference>
<evidence type="ECO:0000313" key="1">
    <source>
        <dbReference type="EMBL" id="GAA4427259.1"/>
    </source>
</evidence>
<keyword evidence="2" id="KW-1185">Reference proteome</keyword>
<comment type="caution">
    <text evidence="1">The sequence shown here is derived from an EMBL/GenBank/DDBJ whole genome shotgun (WGS) entry which is preliminary data.</text>
</comment>
<accession>A0ABP8LE54</accession>
<gene>
    <name evidence="1" type="ORF">GCM10023090_24330</name>
</gene>
<evidence type="ECO:0000313" key="2">
    <source>
        <dbReference type="Proteomes" id="UP001501788"/>
    </source>
</evidence>
<sequence length="172" mass="17833">MVGAGLAALLVGCSPALNWRTVMFDAAALGTTFPCKPDQEARRVALAGQAVQMEMMGCEADGATFAVSHAVLPAGTTPAVALQHWQAAASARAGATWPAATTPFVPKGALALPEAVRTTVQGQRPDGAAVTLQAAWFARVVGPEVHLYHAALYSRAPRPEVADVFFNGLVLK</sequence>
<proteinExistence type="predicted"/>
<organism evidence="1 2">
    <name type="scientific">Acidovorax lacteus</name>
    <dbReference type="NCBI Taxonomy" id="1924988"/>
    <lineage>
        <taxon>Bacteria</taxon>
        <taxon>Pseudomonadati</taxon>
        <taxon>Pseudomonadota</taxon>
        <taxon>Betaproteobacteria</taxon>
        <taxon>Burkholderiales</taxon>
        <taxon>Comamonadaceae</taxon>
        <taxon>Acidovorax</taxon>
    </lineage>
</organism>